<proteinExistence type="inferred from homology"/>
<dbReference type="SMART" id="SM00915">
    <property type="entry name" value="Jacalin"/>
    <property type="match status" value="1"/>
</dbReference>
<dbReference type="SUPFAM" id="SSF51101">
    <property type="entry name" value="Mannose-binding lectins"/>
    <property type="match status" value="1"/>
</dbReference>
<dbReference type="GO" id="GO:0030246">
    <property type="term" value="F:carbohydrate binding"/>
    <property type="evidence" value="ECO:0007669"/>
    <property type="project" value="UniProtKB-KW"/>
</dbReference>
<gene>
    <name evidence="4" type="ORF">RHSIM_Rhsim02G0004100</name>
</gene>
<dbReference type="Proteomes" id="UP000626092">
    <property type="component" value="Unassembled WGS sequence"/>
</dbReference>
<protein>
    <recommendedName>
        <fullName evidence="3">Jacalin-type lectin domain-containing protein</fullName>
    </recommendedName>
</protein>
<feature type="domain" description="Jacalin-type lectin" evidence="3">
    <location>
        <begin position="1"/>
        <end position="116"/>
    </location>
</feature>
<dbReference type="PANTHER" id="PTHR47293">
    <property type="entry name" value="JACALIN-RELATED LECTIN 3"/>
    <property type="match status" value="1"/>
</dbReference>
<name>A0A834HBA9_RHOSS</name>
<keyword evidence="2" id="KW-0430">Lectin</keyword>
<organism evidence="4 5">
    <name type="scientific">Rhododendron simsii</name>
    <name type="common">Sims's rhododendron</name>
    <dbReference type="NCBI Taxonomy" id="118357"/>
    <lineage>
        <taxon>Eukaryota</taxon>
        <taxon>Viridiplantae</taxon>
        <taxon>Streptophyta</taxon>
        <taxon>Embryophyta</taxon>
        <taxon>Tracheophyta</taxon>
        <taxon>Spermatophyta</taxon>
        <taxon>Magnoliopsida</taxon>
        <taxon>eudicotyledons</taxon>
        <taxon>Gunneridae</taxon>
        <taxon>Pentapetalae</taxon>
        <taxon>asterids</taxon>
        <taxon>Ericales</taxon>
        <taxon>Ericaceae</taxon>
        <taxon>Ericoideae</taxon>
        <taxon>Rhodoreae</taxon>
        <taxon>Rhododendron</taxon>
    </lineage>
</organism>
<dbReference type="OrthoDB" id="581739at2759"/>
<evidence type="ECO:0000256" key="2">
    <source>
        <dbReference type="ARBA" id="ARBA00022734"/>
    </source>
</evidence>
<dbReference type="PANTHER" id="PTHR47293:SF70">
    <property type="entry name" value="JACALIN-RELATED LECTIN 24-RELATED"/>
    <property type="match status" value="1"/>
</dbReference>
<dbReference type="PROSITE" id="PS51752">
    <property type="entry name" value="JACALIN_LECTIN"/>
    <property type="match status" value="1"/>
</dbReference>
<accession>A0A834HBA9</accession>
<sequence length="134" mass="14860">MVVFFLQFLYVEKDCLVLSDRPGSGKLGSKFNKVKLNYPHEFLTSISGSFSDYFGRCVVSSITFGTNQGTHGLFGKQCEYDRVFNFQTGPERQPFGGFHGSTIEGVLESIGVYVKPTITISSLICAQEFNGCRT</sequence>
<evidence type="ECO:0000256" key="1">
    <source>
        <dbReference type="ARBA" id="ARBA00006568"/>
    </source>
</evidence>
<evidence type="ECO:0000259" key="3">
    <source>
        <dbReference type="PROSITE" id="PS51752"/>
    </source>
</evidence>
<dbReference type="EMBL" id="WJXA01000002">
    <property type="protein sequence ID" value="KAF7150047.1"/>
    <property type="molecule type" value="Genomic_DNA"/>
</dbReference>
<dbReference type="InterPro" id="IPR001229">
    <property type="entry name" value="Jacalin-like_lectin_dom"/>
</dbReference>
<dbReference type="AlphaFoldDB" id="A0A834HBA9"/>
<dbReference type="Gene3D" id="2.100.10.30">
    <property type="entry name" value="Jacalin-like lectin domain"/>
    <property type="match status" value="1"/>
</dbReference>
<comment type="similarity">
    <text evidence="1">Belongs to the jacalin lectin family.</text>
</comment>
<evidence type="ECO:0000313" key="5">
    <source>
        <dbReference type="Proteomes" id="UP000626092"/>
    </source>
</evidence>
<evidence type="ECO:0000313" key="4">
    <source>
        <dbReference type="EMBL" id="KAF7150047.1"/>
    </source>
</evidence>
<keyword evidence="5" id="KW-1185">Reference proteome</keyword>
<comment type="caution">
    <text evidence="4">The sequence shown here is derived from an EMBL/GenBank/DDBJ whole genome shotgun (WGS) entry which is preliminary data.</text>
</comment>
<reference evidence="4" key="1">
    <citation type="submission" date="2019-11" db="EMBL/GenBank/DDBJ databases">
        <authorList>
            <person name="Liu Y."/>
            <person name="Hou J."/>
            <person name="Li T.-Q."/>
            <person name="Guan C.-H."/>
            <person name="Wu X."/>
            <person name="Wu H.-Z."/>
            <person name="Ling F."/>
            <person name="Zhang R."/>
            <person name="Shi X.-G."/>
            <person name="Ren J.-P."/>
            <person name="Chen E.-F."/>
            <person name="Sun J.-M."/>
        </authorList>
    </citation>
    <scope>NUCLEOTIDE SEQUENCE</scope>
    <source>
        <strain evidence="4">Adult_tree_wgs_1</strain>
        <tissue evidence="4">Leaves</tissue>
    </source>
</reference>
<dbReference type="InterPro" id="IPR036404">
    <property type="entry name" value="Jacalin-like_lectin_dom_sf"/>
</dbReference>
<dbReference type="Pfam" id="PF01419">
    <property type="entry name" value="Jacalin"/>
    <property type="match status" value="1"/>
</dbReference>